<dbReference type="PANTHER" id="PTHR16487">
    <property type="entry name" value="PPP4R2-RELATED PROTEIN"/>
    <property type="match status" value="1"/>
</dbReference>
<evidence type="ECO:0000313" key="3">
    <source>
        <dbReference type="EMBL" id="CAL5224958.1"/>
    </source>
</evidence>
<feature type="region of interest" description="Disordered" evidence="2">
    <location>
        <begin position="140"/>
        <end position="193"/>
    </location>
</feature>
<keyword evidence="4" id="KW-1185">Reference proteome</keyword>
<proteinExistence type="inferred from homology"/>
<dbReference type="Proteomes" id="UP001497392">
    <property type="component" value="Unassembled WGS sequence"/>
</dbReference>
<comment type="similarity">
    <text evidence="1">Belongs to the PPP4R2 family.</text>
</comment>
<accession>A0ABP1FYN6</accession>
<evidence type="ECO:0000256" key="1">
    <source>
        <dbReference type="ARBA" id="ARBA00009207"/>
    </source>
</evidence>
<dbReference type="Pfam" id="PF09184">
    <property type="entry name" value="PPP4R2"/>
    <property type="match status" value="1"/>
</dbReference>
<dbReference type="PANTHER" id="PTHR16487:SF0">
    <property type="entry name" value="PROTEIN PHOSPHATASE 4 REGULATORY SUBUNIT 2-RELATED"/>
    <property type="match status" value="1"/>
</dbReference>
<evidence type="ECO:0000256" key="2">
    <source>
        <dbReference type="SAM" id="MobiDB-lite"/>
    </source>
</evidence>
<protein>
    <submittedName>
        <fullName evidence="3">G7730 protein</fullName>
    </submittedName>
</protein>
<comment type="caution">
    <text evidence="3">The sequence shown here is derived from an EMBL/GenBank/DDBJ whole genome shotgun (WGS) entry which is preliminary data.</text>
</comment>
<name>A0ABP1FYN6_9CHLO</name>
<dbReference type="EMBL" id="CAXHTA020000012">
    <property type="protein sequence ID" value="CAL5224958.1"/>
    <property type="molecule type" value="Genomic_DNA"/>
</dbReference>
<organism evidence="3 4">
    <name type="scientific">Coccomyxa viridis</name>
    <dbReference type="NCBI Taxonomy" id="1274662"/>
    <lineage>
        <taxon>Eukaryota</taxon>
        <taxon>Viridiplantae</taxon>
        <taxon>Chlorophyta</taxon>
        <taxon>core chlorophytes</taxon>
        <taxon>Trebouxiophyceae</taxon>
        <taxon>Trebouxiophyceae incertae sedis</taxon>
        <taxon>Coccomyxaceae</taxon>
        <taxon>Coccomyxa</taxon>
    </lineage>
</organism>
<feature type="compositionally biased region" description="Basic and acidic residues" evidence="2">
    <location>
        <begin position="303"/>
        <end position="316"/>
    </location>
</feature>
<feature type="compositionally biased region" description="Low complexity" evidence="2">
    <location>
        <begin position="290"/>
        <end position="302"/>
    </location>
</feature>
<reference evidence="3 4" key="1">
    <citation type="submission" date="2024-06" db="EMBL/GenBank/DDBJ databases">
        <authorList>
            <person name="Kraege A."/>
            <person name="Thomma B."/>
        </authorList>
    </citation>
    <scope>NUCLEOTIDE SEQUENCE [LARGE SCALE GENOMIC DNA]</scope>
</reference>
<gene>
    <name evidence="3" type="primary">g7730</name>
    <name evidence="3" type="ORF">VP750_LOCUS6617</name>
</gene>
<evidence type="ECO:0000313" key="4">
    <source>
        <dbReference type="Proteomes" id="UP001497392"/>
    </source>
</evidence>
<sequence>MAQDTIADEGQLRQFAESKEPGKHLTPPVRGVLVEIATTAVIRYPWPLLKPLVAHLLGDVVEQYASTATVEVGPALPLSGGESAEELRARLLQLLDGFAEEAPFTVQRLAEVLLEPEKQYVRLDKLALALEKLLLVTSTVPQTSDAPEPPKLSSLLPVNENPKTPALPPCPKAVASAAPPQANGLPHDRPQFHGNSFGVAGAALGTLTAGAASQFLPDAQAPAALTADIDRLQDSAPGAVAANASSTPHIMDTSPVPSAPNVPSQAGSGVLQEQPGQERPPAEPMETNTPHQQQQSPALQHPQQDHTVHRILPDAS</sequence>
<feature type="region of interest" description="Disordered" evidence="2">
    <location>
        <begin position="238"/>
        <end position="316"/>
    </location>
</feature>
<feature type="region of interest" description="Disordered" evidence="2">
    <location>
        <begin position="1"/>
        <end position="24"/>
    </location>
</feature>
<dbReference type="InterPro" id="IPR015267">
    <property type="entry name" value="PPP4R2"/>
</dbReference>